<name>A0A8A4KQQ6_PANAN</name>
<keyword evidence="1" id="KW-0614">Plasmid</keyword>
<dbReference type="RefSeq" id="WP_110286995.1">
    <property type="nucleotide sequence ID" value="NZ_CP059085.1"/>
</dbReference>
<dbReference type="EMBL" id="CP059085">
    <property type="protein sequence ID" value="QTC48476.1"/>
    <property type="molecule type" value="Genomic_DNA"/>
</dbReference>
<evidence type="ECO:0000313" key="1">
    <source>
        <dbReference type="EMBL" id="QTC48476.1"/>
    </source>
</evidence>
<sequence>MRHETLPFSAAVRMNEQDKEELRSMTGENPMYSESKIIRAAIRFFGAVSEDVRRDIIIASLNREDVRPVMRRHGICVPTEMDESSLE</sequence>
<dbReference type="AlphaFoldDB" id="A0A8A4KQQ6"/>
<organism evidence="1 2">
    <name type="scientific">Pantoea ananas</name>
    <name type="common">Erwinia uredovora</name>
    <dbReference type="NCBI Taxonomy" id="553"/>
    <lineage>
        <taxon>Bacteria</taxon>
        <taxon>Pseudomonadati</taxon>
        <taxon>Pseudomonadota</taxon>
        <taxon>Gammaproteobacteria</taxon>
        <taxon>Enterobacterales</taxon>
        <taxon>Erwiniaceae</taxon>
        <taxon>Pantoea</taxon>
    </lineage>
</organism>
<geneLocation type="plasmid" evidence="1 2">
    <name>pOC5aB</name>
</geneLocation>
<reference evidence="1" key="1">
    <citation type="submission" date="2020-07" db="EMBL/GenBank/DDBJ databases">
        <title>Genome Sequences for Panteoa spp. that cause Center Rot in Onions.</title>
        <authorList>
            <person name="Asselin J.A."/>
            <person name="Helmann T."/>
            <person name="Beer S."/>
            <person name="Stodghill P."/>
        </authorList>
    </citation>
    <scope>NUCLEOTIDE SEQUENCE</scope>
    <source>
        <strain evidence="1">OC5a</strain>
        <plasmid evidence="1">pOC5aB</plasmid>
    </source>
</reference>
<gene>
    <name evidence="1" type="ORF">H0Z12_22080</name>
</gene>
<proteinExistence type="predicted"/>
<protein>
    <submittedName>
        <fullName evidence="1">Uncharacterized protein</fullName>
    </submittedName>
</protein>
<evidence type="ECO:0000313" key="2">
    <source>
        <dbReference type="Proteomes" id="UP000663901"/>
    </source>
</evidence>
<dbReference type="Proteomes" id="UP000663901">
    <property type="component" value="Plasmid pOC5aB"/>
</dbReference>
<accession>A0A8A4KQQ6</accession>